<comment type="caution">
    <text evidence="8">The sequence shown here is derived from an EMBL/GenBank/DDBJ whole genome shotgun (WGS) entry which is preliminary data.</text>
</comment>
<evidence type="ECO:0000313" key="8">
    <source>
        <dbReference type="EMBL" id="MFC5997072.1"/>
    </source>
</evidence>
<evidence type="ECO:0000256" key="5">
    <source>
        <dbReference type="PROSITE-ProRule" id="PRU00335"/>
    </source>
</evidence>
<dbReference type="InterPro" id="IPR050109">
    <property type="entry name" value="HTH-type_TetR-like_transc_reg"/>
</dbReference>
<proteinExistence type="predicted"/>
<sequence length="242" mass="25888">MAAASDAVPEPPWRTPRKVAPARRQLSREVIVEAALQVLRAEGIDAVSMRRVAAELGTGAASLYAHVANKDELLDLVFDEVVGEVPIPEPDPRRWREQVTQLWKDSHAALARHGDIATVALGTVPLGPNALRVSEATMALLRLGGVPDQAVAWAVDVVGLFVAANAVEGAVRVDRQRAGRDPQRYVEQVGRYLSELPADRFPTMVALAPLMVGGGGEERFAFGLNLLVEGLAAQADRAAASR</sequence>
<keyword evidence="3 5" id="KW-0238">DNA-binding</keyword>
<organism evidence="8 9">
    <name type="scientific">Pseudonocardia hispaniensis</name>
    <dbReference type="NCBI Taxonomy" id="904933"/>
    <lineage>
        <taxon>Bacteria</taxon>
        <taxon>Bacillati</taxon>
        <taxon>Actinomycetota</taxon>
        <taxon>Actinomycetes</taxon>
        <taxon>Pseudonocardiales</taxon>
        <taxon>Pseudonocardiaceae</taxon>
        <taxon>Pseudonocardia</taxon>
    </lineage>
</organism>
<dbReference type="Gene3D" id="1.10.357.10">
    <property type="entry name" value="Tetracycline Repressor, domain 2"/>
    <property type="match status" value="1"/>
</dbReference>
<feature type="DNA-binding region" description="H-T-H motif" evidence="5">
    <location>
        <begin position="48"/>
        <end position="67"/>
    </location>
</feature>
<dbReference type="PRINTS" id="PR00455">
    <property type="entry name" value="HTHTETR"/>
</dbReference>
<feature type="domain" description="HTH tetR-type" evidence="7">
    <location>
        <begin position="25"/>
        <end position="85"/>
    </location>
</feature>
<dbReference type="InterPro" id="IPR009057">
    <property type="entry name" value="Homeodomain-like_sf"/>
</dbReference>
<evidence type="ECO:0000256" key="3">
    <source>
        <dbReference type="ARBA" id="ARBA00023125"/>
    </source>
</evidence>
<dbReference type="InterPro" id="IPR036271">
    <property type="entry name" value="Tet_transcr_reg_TetR-rel_C_sf"/>
</dbReference>
<dbReference type="PROSITE" id="PS50977">
    <property type="entry name" value="HTH_TETR_2"/>
    <property type="match status" value="1"/>
</dbReference>
<feature type="region of interest" description="Disordered" evidence="6">
    <location>
        <begin position="1"/>
        <end position="20"/>
    </location>
</feature>
<dbReference type="InterPro" id="IPR003012">
    <property type="entry name" value="Tet_transcr_reg_TetR"/>
</dbReference>
<dbReference type="Pfam" id="PF02909">
    <property type="entry name" value="TetR_C_1"/>
    <property type="match status" value="1"/>
</dbReference>
<evidence type="ECO:0000256" key="4">
    <source>
        <dbReference type="ARBA" id="ARBA00023163"/>
    </source>
</evidence>
<evidence type="ECO:0000259" key="7">
    <source>
        <dbReference type="PROSITE" id="PS50977"/>
    </source>
</evidence>
<dbReference type="PRINTS" id="PR00400">
    <property type="entry name" value="TETREPRESSOR"/>
</dbReference>
<reference evidence="9" key="1">
    <citation type="journal article" date="2019" name="Int. J. Syst. Evol. Microbiol.">
        <title>The Global Catalogue of Microorganisms (GCM) 10K type strain sequencing project: providing services to taxonomists for standard genome sequencing and annotation.</title>
        <authorList>
            <consortium name="The Broad Institute Genomics Platform"/>
            <consortium name="The Broad Institute Genome Sequencing Center for Infectious Disease"/>
            <person name="Wu L."/>
            <person name="Ma J."/>
        </authorList>
    </citation>
    <scope>NUCLEOTIDE SEQUENCE [LARGE SCALE GENOMIC DNA]</scope>
    <source>
        <strain evidence="9">CCM 8391</strain>
    </source>
</reference>
<dbReference type="SUPFAM" id="SSF48498">
    <property type="entry name" value="Tetracyclin repressor-like, C-terminal domain"/>
    <property type="match status" value="1"/>
</dbReference>
<dbReference type="SUPFAM" id="SSF46689">
    <property type="entry name" value="Homeodomain-like"/>
    <property type="match status" value="1"/>
</dbReference>
<name>A0ABW1J9F4_9PSEU</name>
<dbReference type="EMBL" id="JBHSQW010000044">
    <property type="protein sequence ID" value="MFC5997072.1"/>
    <property type="molecule type" value="Genomic_DNA"/>
</dbReference>
<dbReference type="RefSeq" id="WP_379587989.1">
    <property type="nucleotide sequence ID" value="NZ_JBHSQW010000044.1"/>
</dbReference>
<dbReference type="Pfam" id="PF00440">
    <property type="entry name" value="TetR_N"/>
    <property type="match status" value="1"/>
</dbReference>
<evidence type="ECO:0000256" key="1">
    <source>
        <dbReference type="ARBA" id="ARBA00022491"/>
    </source>
</evidence>
<protein>
    <submittedName>
        <fullName evidence="8">TetR/AcrR family transcriptional regulator</fullName>
    </submittedName>
</protein>
<dbReference type="InterPro" id="IPR004111">
    <property type="entry name" value="Repressor_TetR_C"/>
</dbReference>
<keyword evidence="9" id="KW-1185">Reference proteome</keyword>
<dbReference type="PANTHER" id="PTHR30055">
    <property type="entry name" value="HTH-TYPE TRANSCRIPTIONAL REGULATOR RUTR"/>
    <property type="match status" value="1"/>
</dbReference>
<gene>
    <name evidence="8" type="ORF">ACFQE5_22935</name>
</gene>
<keyword evidence="1" id="KW-0678">Repressor</keyword>
<dbReference type="InterPro" id="IPR001647">
    <property type="entry name" value="HTH_TetR"/>
</dbReference>
<accession>A0ABW1J9F4</accession>
<dbReference type="Proteomes" id="UP001596302">
    <property type="component" value="Unassembled WGS sequence"/>
</dbReference>
<dbReference type="PANTHER" id="PTHR30055:SF151">
    <property type="entry name" value="TRANSCRIPTIONAL REGULATORY PROTEIN"/>
    <property type="match status" value="1"/>
</dbReference>
<evidence type="ECO:0000256" key="2">
    <source>
        <dbReference type="ARBA" id="ARBA00023015"/>
    </source>
</evidence>
<evidence type="ECO:0000313" key="9">
    <source>
        <dbReference type="Proteomes" id="UP001596302"/>
    </source>
</evidence>
<keyword evidence="4" id="KW-0804">Transcription</keyword>
<evidence type="ECO:0000256" key="6">
    <source>
        <dbReference type="SAM" id="MobiDB-lite"/>
    </source>
</evidence>
<keyword evidence="2" id="KW-0805">Transcription regulation</keyword>